<dbReference type="AlphaFoldDB" id="A0A7D5P6N5"/>
<accession>A0A7D5P6N5</accession>
<protein>
    <submittedName>
        <fullName evidence="3">Phage portal protein</fullName>
    </submittedName>
</protein>
<dbReference type="Pfam" id="PF13619">
    <property type="entry name" value="KTSC"/>
    <property type="match status" value="1"/>
</dbReference>
<dbReference type="InterPro" id="IPR006944">
    <property type="entry name" value="Phage/GTA_portal"/>
</dbReference>
<evidence type="ECO:0000256" key="1">
    <source>
        <dbReference type="SAM" id="MobiDB-lite"/>
    </source>
</evidence>
<dbReference type="KEGG" id="hrr:HZS55_15910"/>
<gene>
    <name evidence="3" type="ORF">HZS55_15910</name>
</gene>
<feature type="compositionally biased region" description="Acidic residues" evidence="1">
    <location>
        <begin position="1"/>
        <end position="11"/>
    </location>
</feature>
<dbReference type="GeneID" id="56079379"/>
<feature type="region of interest" description="Disordered" evidence="1">
    <location>
        <begin position="1"/>
        <end position="37"/>
    </location>
</feature>
<evidence type="ECO:0000313" key="3">
    <source>
        <dbReference type="EMBL" id="QLH78682.1"/>
    </source>
</evidence>
<dbReference type="EMBL" id="CP058910">
    <property type="protein sequence ID" value="QLH78682.1"/>
    <property type="molecule type" value="Genomic_DNA"/>
</dbReference>
<feature type="compositionally biased region" description="Acidic residues" evidence="1">
    <location>
        <begin position="652"/>
        <end position="664"/>
    </location>
</feature>
<reference evidence="3 4" key="1">
    <citation type="submission" date="2020-07" db="EMBL/GenBank/DDBJ databases">
        <title>Halosimplex pelagicum sp. nov. and Halosimplex rubrum sp. nov., isolated from salted brown alga Laminaria, and emended description of the genus Halosimplex.</title>
        <authorList>
            <person name="Cui H."/>
        </authorList>
    </citation>
    <scope>NUCLEOTIDE SEQUENCE [LARGE SCALE GENOMIC DNA]</scope>
    <source>
        <strain evidence="3 4">R27</strain>
    </source>
</reference>
<dbReference type="OrthoDB" id="104538at2157"/>
<proteinExistence type="predicted"/>
<feature type="region of interest" description="Disordered" evidence="1">
    <location>
        <begin position="644"/>
        <end position="664"/>
    </location>
</feature>
<dbReference type="Proteomes" id="UP000509667">
    <property type="component" value="Chromosome"/>
</dbReference>
<organism evidence="3 4">
    <name type="scientific">Halosimplex rubrum</name>
    <dbReference type="NCBI Taxonomy" id="869889"/>
    <lineage>
        <taxon>Archaea</taxon>
        <taxon>Methanobacteriati</taxon>
        <taxon>Methanobacteriota</taxon>
        <taxon>Stenosarchaea group</taxon>
        <taxon>Halobacteria</taxon>
        <taxon>Halobacteriales</taxon>
        <taxon>Haloarculaceae</taxon>
        <taxon>Halosimplex</taxon>
    </lineage>
</organism>
<evidence type="ECO:0000313" key="4">
    <source>
        <dbReference type="Proteomes" id="UP000509667"/>
    </source>
</evidence>
<name>A0A7D5P6N5_9EURY</name>
<evidence type="ECO:0000259" key="2">
    <source>
        <dbReference type="Pfam" id="PF13619"/>
    </source>
</evidence>
<keyword evidence="4" id="KW-1185">Reference proteome</keyword>
<sequence>MSSDTTDDVTETFELSVEGIGGEGSLSKADTSTQLPSRRVRSLNVGVKPPYDPYRLASFLERNETHATAVRKKSRWEVGFGFDIVPAQGLDADEADDQQRAVAKAFWRGRDSKWLTGPNQSSEPTTPEEVKELARQDYHGEGWLALEVLTDNEGRPVGLAHVPAPTVRVRRPQSRYDQPRHPETGAFVGGEDARLASRGYVQKRDGRRRYFGEFGDRYRGVEVDIVGGDGDGPPEVRYNMPAEGADEQPIFVDRETGDVAAGSAEALENEPANELIFVRNPFPNEQDYGIPDWVSAIRTMAGDEAAKSYNLDFFQNDTIPRLVVKVTGGELSEESRNDLDQMLNGLRAESHRAVVLEVEKFQQQLDEDVEIELEPLGQGISEEMDFREFRRKNEHEIAKVHEVPPILIGVTETSNRSNSQEQVRDFAKNVVEPEQHKFAERLYQTIHQVALGVTDWTIEYELRGADAPKEDADIARRKIQAVRGAIPVNRALEMIGEEPLSDDHPVDGQTLLANVGADPASGFGGGGGDGVEQSRPDYLPPEDNKIDERSWADVEADLATKDSIEQTQFDSSNLDEGLYDYDTQELYLSFLRESGEAQSSLYAYVDIPPTEWAALTSAGSAGGYHYDNIRLEYPYIEITNFHDRLPEGPAPDPEEVPDDIPSDI</sequence>
<dbReference type="Pfam" id="PF04860">
    <property type="entry name" value="Phage_portal"/>
    <property type="match status" value="1"/>
</dbReference>
<feature type="domain" description="KTSC" evidence="2">
    <location>
        <begin position="570"/>
        <end position="633"/>
    </location>
</feature>
<dbReference type="RefSeq" id="WP_179908561.1">
    <property type="nucleotide sequence ID" value="NZ_CP058910.1"/>
</dbReference>
<dbReference type="InterPro" id="IPR025309">
    <property type="entry name" value="KTSC_dom"/>
</dbReference>